<organism evidence="2 3">
    <name type="scientific">Pyronema omphalodes (strain CBS 100304)</name>
    <name type="common">Pyronema confluens</name>
    <dbReference type="NCBI Taxonomy" id="1076935"/>
    <lineage>
        <taxon>Eukaryota</taxon>
        <taxon>Fungi</taxon>
        <taxon>Dikarya</taxon>
        <taxon>Ascomycota</taxon>
        <taxon>Pezizomycotina</taxon>
        <taxon>Pezizomycetes</taxon>
        <taxon>Pezizales</taxon>
        <taxon>Pyronemataceae</taxon>
        <taxon>Pyronema</taxon>
    </lineage>
</organism>
<feature type="compositionally biased region" description="Low complexity" evidence="1">
    <location>
        <begin position="45"/>
        <end position="57"/>
    </location>
</feature>
<sequence length="1110" mass="120890">MARSSSPPGAADSFSPSDHHPAPTFHTPSRRDRRVSLPALPSPFTPVSSLPPLLPELRFADSPLWATPTHNSPSDSSSSVDSGHATLQSFLAGIDLDGVSTPILAEYQTSNSRTAQTTVQKRSQRPNISAIPPVSPSSRRRQIVAEMSPPLGFKSSKDRKQGRTMSISSPIISGPTSDMPAFDSTPKAPADGQARPDPSPPFRVSTAGLPLPGSSKSLSVSLSPLGPSLPVGKDHGASKFVAGVKTGMKKALGIDKDGDRKASEDRKASGDRKEFVIQHLGIQTEVQQVAMQQMRMMQQARPKIQTISLEEAQRKEREKNSMGTASPVSLASPITPTAAVSQKSPIELSAQPTLPGKYTEQKKAARYGDDGHRVLSKASQAADFKASATLPEHVRKASDKSLPTATIRSLSDFDSINPDNAKFIADAKETSAALNRKFSMHAPAGDEGDSSSDTAEGTVDVDGAGASSTKKNKKKKKKKKSKNKGKGKAVSSSPIPECDGTSITESIYQDVAPSNEELIEQARDLGVFLDEDNAINPAMVDEPKEEDIEHKLGNAPEYFRALDKAGIWTKILSKCRILAVCNFTLACKFTQHLGEEYLYHFIFLRPTNTVYSFHHLSRIAKKLVRTSANNRKFAYTKTISITPGWRPCAAPQLYDHSRHDNLYRGKRLETGNQEAKKLEQEATDDNALSLRIIAVLFGGIIRQCKNIERLFWNAPIPLGSLINSAKLHLCTKLTTVHLNLQDHAITKGQPASYFPELSKWSGCRTLTHLTLYNMSSLWKEAQMMVSGLCKNLQWLELGIDPSCPRVNFIFDEVDGKVSFNKLKMLHLKGFVLRGNAIVSHIPSPTLTQFCLTRCSGEGLNFPVSYARNVMGFSTDSWDFLDIATKVSHNGEQGKEIVFTPETPPNEAKQVTFADRRRTIATLGRSASTPAHSVSVLFTDTSRAAILELKNVVLSTADLISLLESGSSLHTLTVPLENEEQYDTLLEYIGVLRNLKKIKLLMKNPGQAAKRAEEIVRMTHALGMEGLQRIGVNAWEWVCDRQVRGGIRRADDNQTPDSRLLAGGGGTVIARGMAKVIAIKNKLAAAQEEKDAGKGVSGRVLKNGKRVGGKK</sequence>
<feature type="compositionally biased region" description="Basic residues" evidence="1">
    <location>
        <begin position="1101"/>
        <end position="1110"/>
    </location>
</feature>
<keyword evidence="3" id="KW-1185">Reference proteome</keyword>
<feature type="region of interest" description="Disordered" evidence="1">
    <location>
        <begin position="1087"/>
        <end position="1110"/>
    </location>
</feature>
<evidence type="ECO:0000256" key="1">
    <source>
        <dbReference type="SAM" id="MobiDB-lite"/>
    </source>
</evidence>
<feature type="region of interest" description="Disordered" evidence="1">
    <location>
        <begin position="107"/>
        <end position="235"/>
    </location>
</feature>
<feature type="compositionally biased region" description="Low complexity" evidence="1">
    <location>
        <begin position="72"/>
        <end position="82"/>
    </location>
</feature>
<name>U4L6U7_PYROM</name>
<dbReference type="OrthoDB" id="10371652at2759"/>
<dbReference type="AlphaFoldDB" id="U4L6U7"/>
<evidence type="ECO:0000313" key="2">
    <source>
        <dbReference type="EMBL" id="CCX12698.1"/>
    </source>
</evidence>
<feature type="compositionally biased region" description="Polar residues" evidence="1">
    <location>
        <begin position="107"/>
        <end position="127"/>
    </location>
</feature>
<feature type="compositionally biased region" description="Basic residues" evidence="1">
    <location>
        <begin position="470"/>
        <end position="487"/>
    </location>
</feature>
<reference evidence="2 3" key="1">
    <citation type="journal article" date="2013" name="PLoS Genet.">
        <title>The genome and development-dependent transcriptomes of Pyronema confluens: a window into fungal evolution.</title>
        <authorList>
            <person name="Traeger S."/>
            <person name="Altegoer F."/>
            <person name="Freitag M."/>
            <person name="Gabaldon T."/>
            <person name="Kempken F."/>
            <person name="Kumar A."/>
            <person name="Marcet-Houben M."/>
            <person name="Poggeler S."/>
            <person name="Stajich J.E."/>
            <person name="Nowrousian M."/>
        </authorList>
    </citation>
    <scope>NUCLEOTIDE SEQUENCE [LARGE SCALE GENOMIC DNA]</scope>
    <source>
        <strain evidence="3">CBS 100304</strain>
        <tissue evidence="2">Vegetative mycelium</tissue>
    </source>
</reference>
<evidence type="ECO:0000313" key="3">
    <source>
        <dbReference type="Proteomes" id="UP000018144"/>
    </source>
</evidence>
<dbReference type="EMBL" id="HF935723">
    <property type="protein sequence ID" value="CCX12698.1"/>
    <property type="molecule type" value="Genomic_DNA"/>
</dbReference>
<dbReference type="Proteomes" id="UP000018144">
    <property type="component" value="Unassembled WGS sequence"/>
</dbReference>
<gene>
    <name evidence="2" type="ORF">PCON_12292</name>
</gene>
<accession>U4L6U7</accession>
<feature type="compositionally biased region" description="Low complexity" evidence="1">
    <location>
        <begin position="208"/>
        <end position="231"/>
    </location>
</feature>
<feature type="region of interest" description="Disordered" evidence="1">
    <location>
        <begin position="337"/>
        <end position="357"/>
    </location>
</feature>
<feature type="region of interest" description="Disordered" evidence="1">
    <location>
        <begin position="441"/>
        <end position="498"/>
    </location>
</feature>
<protein>
    <submittedName>
        <fullName evidence="2">Uncharacterized protein</fullName>
    </submittedName>
</protein>
<proteinExistence type="predicted"/>
<feature type="region of interest" description="Disordered" evidence="1">
    <location>
        <begin position="1"/>
        <end position="83"/>
    </location>
</feature>